<sequence length="213" mass="23114">MPKLIIFDFDGTLADSFGFFLNTQRVLAERHGFRAAQAHEVDAARRLSTRQLLKQSGLSSWRIPLVAADFIRLMRAAPPMALFDGIAEVLQTLQARGTCLALVSSNSVENVQRALGEELSAKFAVIDGGAHLLGKQRALRRVLRSTGHTATQAVYVGDQVADWEAAQVVGLPFAAVAWGYAHPDVFAGLAETRLIERVDDLLALGGELSLIHI</sequence>
<name>A0AA45BUM2_XANCM</name>
<dbReference type="Proteomes" id="UP000251513">
    <property type="component" value="Unassembled WGS sequence"/>
</dbReference>
<dbReference type="EMBL" id="PYJH01000082">
    <property type="protein sequence ID" value="PUE89902.1"/>
    <property type="molecule type" value="Genomic_DNA"/>
</dbReference>
<dbReference type="InterPro" id="IPR006439">
    <property type="entry name" value="HAD-SF_hydro_IA"/>
</dbReference>
<dbReference type="SFLD" id="SFLDS00003">
    <property type="entry name" value="Haloacid_Dehalogenase"/>
    <property type="match status" value="1"/>
</dbReference>
<evidence type="ECO:0000313" key="2">
    <source>
        <dbReference type="Proteomes" id="UP000251513"/>
    </source>
</evidence>
<dbReference type="GO" id="GO:0006281">
    <property type="term" value="P:DNA repair"/>
    <property type="evidence" value="ECO:0007669"/>
    <property type="project" value="TreeGrafter"/>
</dbReference>
<dbReference type="SUPFAM" id="SSF56784">
    <property type="entry name" value="HAD-like"/>
    <property type="match status" value="1"/>
</dbReference>
<accession>A0AA45BUM2</accession>
<dbReference type="InterPro" id="IPR041492">
    <property type="entry name" value="HAD_2"/>
</dbReference>
<proteinExistence type="predicted"/>
<gene>
    <name evidence="1" type="ORF">C7T86_22660</name>
</gene>
<dbReference type="Gene3D" id="1.10.150.240">
    <property type="entry name" value="Putative phosphatase, domain 2"/>
    <property type="match status" value="1"/>
</dbReference>
<dbReference type="InterPro" id="IPR023198">
    <property type="entry name" value="PGP-like_dom2"/>
</dbReference>
<keyword evidence="1" id="KW-0378">Hydrolase</keyword>
<dbReference type="NCBIfam" id="TIGR01549">
    <property type="entry name" value="HAD-SF-IA-v1"/>
    <property type="match status" value="1"/>
</dbReference>
<reference evidence="1 2" key="1">
    <citation type="submission" date="2018-03" db="EMBL/GenBank/DDBJ databases">
        <title>Sequencing of reference strains of Xanthomonas.</title>
        <authorList>
            <person name="Studholme D.J."/>
            <person name="Vicente J."/>
            <person name="Sarris P."/>
        </authorList>
    </citation>
    <scope>NUCLEOTIDE SEQUENCE [LARGE SCALE GENOMIC DNA]</scope>
    <source>
        <strain evidence="1 2">WHRI 5232</strain>
    </source>
</reference>
<dbReference type="PANTHER" id="PTHR43434">
    <property type="entry name" value="PHOSPHOGLYCOLATE PHOSPHATASE"/>
    <property type="match status" value="1"/>
</dbReference>
<comment type="caution">
    <text evidence="1">The sequence shown here is derived from an EMBL/GenBank/DDBJ whole genome shotgun (WGS) entry which is preliminary data.</text>
</comment>
<dbReference type="InterPro" id="IPR023214">
    <property type="entry name" value="HAD_sf"/>
</dbReference>
<evidence type="ECO:0000313" key="1">
    <source>
        <dbReference type="EMBL" id="PUE89902.1"/>
    </source>
</evidence>
<dbReference type="GO" id="GO:0005829">
    <property type="term" value="C:cytosol"/>
    <property type="evidence" value="ECO:0007669"/>
    <property type="project" value="TreeGrafter"/>
</dbReference>
<dbReference type="SFLD" id="SFLDG01129">
    <property type="entry name" value="C1.5:_HAD__Beta-PGM__Phosphata"/>
    <property type="match status" value="1"/>
</dbReference>
<dbReference type="InterPro" id="IPR036412">
    <property type="entry name" value="HAD-like_sf"/>
</dbReference>
<dbReference type="Pfam" id="PF13419">
    <property type="entry name" value="HAD_2"/>
    <property type="match status" value="1"/>
</dbReference>
<dbReference type="Gene3D" id="3.40.50.1000">
    <property type="entry name" value="HAD superfamily/HAD-like"/>
    <property type="match status" value="1"/>
</dbReference>
<dbReference type="PANTHER" id="PTHR43434:SF13">
    <property type="entry name" value="PHOSPHOGLYCOLATE PHOSPHATASE"/>
    <property type="match status" value="1"/>
</dbReference>
<dbReference type="AlphaFoldDB" id="A0AA45BUM2"/>
<organism evidence="1 2">
    <name type="scientific">Xanthomonas campestris pv. malvacearum</name>
    <dbReference type="NCBI Taxonomy" id="86040"/>
    <lineage>
        <taxon>Bacteria</taxon>
        <taxon>Pseudomonadati</taxon>
        <taxon>Pseudomonadota</taxon>
        <taxon>Gammaproteobacteria</taxon>
        <taxon>Lysobacterales</taxon>
        <taxon>Lysobacteraceae</taxon>
        <taxon>Xanthomonas</taxon>
    </lineage>
</organism>
<dbReference type="GO" id="GO:0008967">
    <property type="term" value="F:phosphoglycolate phosphatase activity"/>
    <property type="evidence" value="ECO:0007669"/>
    <property type="project" value="TreeGrafter"/>
</dbReference>
<protein>
    <submittedName>
        <fullName evidence="1">HAD family hydrolase</fullName>
    </submittedName>
</protein>
<dbReference type="InterPro" id="IPR050155">
    <property type="entry name" value="HAD-like_hydrolase_sf"/>
</dbReference>